<dbReference type="Gene3D" id="2.60.40.10">
    <property type="entry name" value="Immunoglobulins"/>
    <property type="match status" value="1"/>
</dbReference>
<evidence type="ECO:0000313" key="1">
    <source>
        <dbReference type="EMBL" id="SVD49823.1"/>
    </source>
</evidence>
<reference evidence="1" key="1">
    <citation type="submission" date="2018-05" db="EMBL/GenBank/DDBJ databases">
        <authorList>
            <person name="Lanie J.A."/>
            <person name="Ng W.-L."/>
            <person name="Kazmierczak K.M."/>
            <person name="Andrzejewski T.M."/>
            <person name="Davidsen T.M."/>
            <person name="Wayne K.J."/>
            <person name="Tettelin H."/>
            <person name="Glass J.I."/>
            <person name="Rusch D."/>
            <person name="Podicherti R."/>
            <person name="Tsui H.-C.T."/>
            <person name="Winkler M.E."/>
        </authorList>
    </citation>
    <scope>NUCLEOTIDE SEQUENCE</scope>
</reference>
<dbReference type="EMBL" id="UINC01154500">
    <property type="protein sequence ID" value="SVD49823.1"/>
    <property type="molecule type" value="Genomic_DNA"/>
</dbReference>
<name>A0A382VTJ4_9ZZZZ</name>
<dbReference type="AlphaFoldDB" id="A0A382VTJ4"/>
<gene>
    <name evidence="1" type="ORF">METZ01_LOCUS402677</name>
</gene>
<dbReference type="InterPro" id="IPR013783">
    <property type="entry name" value="Ig-like_fold"/>
</dbReference>
<proteinExistence type="predicted"/>
<sequence length="63" mass="6383">MKKTTVAFLLVTVVSVGVATSASAGVASVPQTLVATASNLQVTLTWTTPASNGGETITDYIIE</sequence>
<organism evidence="1">
    <name type="scientific">marine metagenome</name>
    <dbReference type="NCBI Taxonomy" id="408172"/>
    <lineage>
        <taxon>unclassified sequences</taxon>
        <taxon>metagenomes</taxon>
        <taxon>ecological metagenomes</taxon>
    </lineage>
</organism>
<evidence type="ECO:0008006" key="2">
    <source>
        <dbReference type="Google" id="ProtNLM"/>
    </source>
</evidence>
<dbReference type="InterPro" id="IPR036116">
    <property type="entry name" value="FN3_sf"/>
</dbReference>
<dbReference type="SUPFAM" id="SSF49265">
    <property type="entry name" value="Fibronectin type III"/>
    <property type="match status" value="1"/>
</dbReference>
<protein>
    <recommendedName>
        <fullName evidence="2">Fibronectin type-III domain-containing protein</fullName>
    </recommendedName>
</protein>
<accession>A0A382VTJ4</accession>
<feature type="non-terminal residue" evidence="1">
    <location>
        <position position="63"/>
    </location>
</feature>